<comment type="cofactor">
    <cofactor evidence="2 10">
        <name>NAD(+)</name>
        <dbReference type="ChEBI" id="CHEBI:57540"/>
    </cofactor>
</comment>
<evidence type="ECO:0000313" key="12">
    <source>
        <dbReference type="EMBL" id="QKJ31093.1"/>
    </source>
</evidence>
<comment type="subunit">
    <text evidence="10">Homodimer.</text>
</comment>
<evidence type="ECO:0000256" key="10">
    <source>
        <dbReference type="RuleBase" id="RU366046"/>
    </source>
</evidence>
<dbReference type="NCBIfam" id="TIGR01179">
    <property type="entry name" value="galE"/>
    <property type="match status" value="1"/>
</dbReference>
<keyword evidence="10" id="KW-0119">Carbohydrate metabolism</keyword>
<dbReference type="InterPro" id="IPR005886">
    <property type="entry name" value="UDP_G4E"/>
</dbReference>
<keyword evidence="8" id="KW-0299">Galactose metabolism</keyword>
<comment type="similarity">
    <text evidence="4 10">Belongs to the NAD(P)-dependent epimerase/dehydratase family.</text>
</comment>
<keyword evidence="7 10" id="KW-0520">NAD</keyword>
<protein>
    <recommendedName>
        <fullName evidence="6 10">UDP-glucose 4-epimerase</fullName>
        <ecNumber evidence="5 10">5.1.3.2</ecNumber>
    </recommendedName>
</protein>
<comment type="catalytic activity">
    <reaction evidence="1 10">
        <text>UDP-alpha-D-glucose = UDP-alpha-D-galactose</text>
        <dbReference type="Rhea" id="RHEA:22168"/>
        <dbReference type="ChEBI" id="CHEBI:58885"/>
        <dbReference type="ChEBI" id="CHEBI:66914"/>
        <dbReference type="EC" id="5.1.3.2"/>
    </reaction>
</comment>
<evidence type="ECO:0000256" key="8">
    <source>
        <dbReference type="ARBA" id="ARBA00023144"/>
    </source>
</evidence>
<dbReference type="EMBL" id="CP054139">
    <property type="protein sequence ID" value="QKJ31093.1"/>
    <property type="molecule type" value="Genomic_DNA"/>
</dbReference>
<dbReference type="GO" id="GO:0003978">
    <property type="term" value="F:UDP-glucose 4-epimerase activity"/>
    <property type="evidence" value="ECO:0007669"/>
    <property type="project" value="UniProtKB-UniRule"/>
</dbReference>
<evidence type="ECO:0000256" key="4">
    <source>
        <dbReference type="ARBA" id="ARBA00007637"/>
    </source>
</evidence>
<name>A0A7D4TNM0_9SPHI</name>
<proteinExistence type="inferred from homology"/>
<accession>A0A7D4TNM0</accession>
<keyword evidence="13" id="KW-1185">Reference proteome</keyword>
<gene>
    <name evidence="12" type="primary">galE</name>
    <name evidence="12" type="ORF">HQ865_15465</name>
</gene>
<reference evidence="12 13" key="1">
    <citation type="submission" date="2020-05" db="EMBL/GenBank/DDBJ databases">
        <title>Mucilaginibacter mali sp. nov.</title>
        <authorList>
            <person name="Kim H.S."/>
            <person name="Lee K.C."/>
            <person name="Suh M.K."/>
            <person name="Kim J.-S."/>
            <person name="Han K.-I."/>
            <person name="Eom M.K."/>
            <person name="Shin Y.K."/>
            <person name="Lee J.-S."/>
        </authorList>
    </citation>
    <scope>NUCLEOTIDE SEQUENCE [LARGE SCALE GENOMIC DNA]</scope>
    <source>
        <strain evidence="12 13">G2-14</strain>
    </source>
</reference>
<evidence type="ECO:0000256" key="5">
    <source>
        <dbReference type="ARBA" id="ARBA00013189"/>
    </source>
</evidence>
<dbReference type="Gene3D" id="3.90.25.10">
    <property type="entry name" value="UDP-galactose 4-epimerase, domain 1"/>
    <property type="match status" value="1"/>
</dbReference>
<dbReference type="Pfam" id="PF01370">
    <property type="entry name" value="Epimerase"/>
    <property type="match status" value="1"/>
</dbReference>
<evidence type="ECO:0000256" key="7">
    <source>
        <dbReference type="ARBA" id="ARBA00023027"/>
    </source>
</evidence>
<dbReference type="GO" id="GO:0005829">
    <property type="term" value="C:cytosol"/>
    <property type="evidence" value="ECO:0007669"/>
    <property type="project" value="TreeGrafter"/>
</dbReference>
<dbReference type="InterPro" id="IPR001509">
    <property type="entry name" value="Epimerase_deHydtase"/>
</dbReference>
<evidence type="ECO:0000259" key="11">
    <source>
        <dbReference type="Pfam" id="PF01370"/>
    </source>
</evidence>
<dbReference type="Gene3D" id="3.40.50.720">
    <property type="entry name" value="NAD(P)-binding Rossmann-like Domain"/>
    <property type="match status" value="1"/>
</dbReference>
<dbReference type="EC" id="5.1.3.2" evidence="5 10"/>
<dbReference type="SUPFAM" id="SSF51735">
    <property type="entry name" value="NAD(P)-binding Rossmann-fold domains"/>
    <property type="match status" value="1"/>
</dbReference>
<evidence type="ECO:0000256" key="2">
    <source>
        <dbReference type="ARBA" id="ARBA00001911"/>
    </source>
</evidence>
<dbReference type="GO" id="GO:0006012">
    <property type="term" value="P:galactose metabolic process"/>
    <property type="evidence" value="ECO:0007669"/>
    <property type="project" value="UniProtKB-UniPathway"/>
</dbReference>
<keyword evidence="9 10" id="KW-0413">Isomerase</keyword>
<sequence>MKKKILVTGGTGYIGSHTVVELINAGYHPVIIDNLSNSDIKVLEQIRQITGVTPEFYEIDLCDKLRFNAFMEHQQDIAGVIHFAAFKAVGESVEQPLKYYDNNFGSLINVLQCFAQRQVAFVFSSSCTVYGQPDVLPVSEDAPIKKAESPYGNTKQVAEEILKDVARTADNYQIVSLRYFNPVGAHASALIGELPRGVPQNLVPFITQSASGKRGPLTVFGRDYNTPDGSCIRDFIHVVDLAKAHVAALKYLEEQKEVKYDVFNIGTGNGYSVLEAINAFNKTTGEKLIFKTGERRAGDIEKVWGDVSKAARLLSWKATLGIDEMMRSAWAWEKYLKATELQDA</sequence>
<dbReference type="PRINTS" id="PR01713">
    <property type="entry name" value="NUCEPIMERASE"/>
</dbReference>
<evidence type="ECO:0000256" key="3">
    <source>
        <dbReference type="ARBA" id="ARBA00004947"/>
    </source>
</evidence>
<dbReference type="KEGG" id="mmab:HQ865_15465"/>
<evidence type="ECO:0000313" key="13">
    <source>
        <dbReference type="Proteomes" id="UP000505355"/>
    </source>
</evidence>
<evidence type="ECO:0000256" key="9">
    <source>
        <dbReference type="ARBA" id="ARBA00023235"/>
    </source>
</evidence>
<dbReference type="Proteomes" id="UP000505355">
    <property type="component" value="Chromosome"/>
</dbReference>
<organism evidence="12 13">
    <name type="scientific">Mucilaginibacter mali</name>
    <dbReference type="NCBI Taxonomy" id="2740462"/>
    <lineage>
        <taxon>Bacteria</taxon>
        <taxon>Pseudomonadati</taxon>
        <taxon>Bacteroidota</taxon>
        <taxon>Sphingobacteriia</taxon>
        <taxon>Sphingobacteriales</taxon>
        <taxon>Sphingobacteriaceae</taxon>
        <taxon>Mucilaginibacter</taxon>
    </lineage>
</organism>
<feature type="domain" description="NAD-dependent epimerase/dehydratase" evidence="11">
    <location>
        <begin position="5"/>
        <end position="266"/>
    </location>
</feature>
<evidence type="ECO:0000256" key="6">
    <source>
        <dbReference type="ARBA" id="ARBA00018569"/>
    </source>
</evidence>
<evidence type="ECO:0000256" key="1">
    <source>
        <dbReference type="ARBA" id="ARBA00000083"/>
    </source>
</evidence>
<dbReference type="CDD" id="cd05247">
    <property type="entry name" value="UDP_G4E_1_SDR_e"/>
    <property type="match status" value="1"/>
</dbReference>
<dbReference type="PANTHER" id="PTHR43725">
    <property type="entry name" value="UDP-GLUCOSE 4-EPIMERASE"/>
    <property type="match status" value="1"/>
</dbReference>
<dbReference type="AlphaFoldDB" id="A0A7D4TNM0"/>
<dbReference type="InterPro" id="IPR036291">
    <property type="entry name" value="NAD(P)-bd_dom_sf"/>
</dbReference>
<comment type="pathway">
    <text evidence="3 10">Carbohydrate metabolism; galactose metabolism.</text>
</comment>
<dbReference type="UniPathway" id="UPA00214"/>
<dbReference type="PANTHER" id="PTHR43725:SF47">
    <property type="entry name" value="UDP-GLUCOSE 4-EPIMERASE"/>
    <property type="match status" value="1"/>
</dbReference>
<dbReference type="RefSeq" id="WP_173415760.1">
    <property type="nucleotide sequence ID" value="NZ_CP054139.1"/>
</dbReference>